<dbReference type="Proteomes" id="UP000583944">
    <property type="component" value="Unassembled WGS sequence"/>
</dbReference>
<keyword evidence="6" id="KW-0732">Signal</keyword>
<evidence type="ECO:0000256" key="5">
    <source>
        <dbReference type="ARBA" id="ARBA00022723"/>
    </source>
</evidence>
<evidence type="ECO:0000256" key="17">
    <source>
        <dbReference type="RuleBase" id="RU366077"/>
    </source>
</evidence>
<dbReference type="GO" id="GO:0006508">
    <property type="term" value="P:proteolysis"/>
    <property type="evidence" value="ECO:0007669"/>
    <property type="project" value="UniProtKB-KW"/>
</dbReference>
<comment type="caution">
    <text evidence="19">The sequence shown here is derived from an EMBL/GenBank/DDBJ whole genome shotgun (WGS) entry which is preliminary data.</text>
</comment>
<evidence type="ECO:0000256" key="3">
    <source>
        <dbReference type="ARBA" id="ARBA00005860"/>
    </source>
</evidence>
<evidence type="ECO:0000256" key="14">
    <source>
        <dbReference type="ARBA" id="ARBA00023180"/>
    </source>
</evidence>
<feature type="binding site" evidence="16">
    <location>
        <position position="377"/>
    </location>
    <ligand>
        <name>Zn(2+)</name>
        <dbReference type="ChEBI" id="CHEBI:29105"/>
        <note>catalytic</note>
    </ligand>
</feature>
<comment type="cofactor">
    <cofactor evidence="16 17">
        <name>Zn(2+)</name>
        <dbReference type="ChEBI" id="CHEBI:29105"/>
    </cofactor>
    <text evidence="16 17">Binds 1 zinc ion per subunit.</text>
</comment>
<evidence type="ECO:0000256" key="10">
    <source>
        <dbReference type="ARBA" id="ARBA00023049"/>
    </source>
</evidence>
<evidence type="ECO:0000256" key="18">
    <source>
        <dbReference type="SAM" id="Phobius"/>
    </source>
</evidence>
<keyword evidence="18" id="KW-1133">Transmembrane helix</keyword>
<evidence type="ECO:0000256" key="13">
    <source>
        <dbReference type="ARBA" id="ARBA00023157"/>
    </source>
</evidence>
<comment type="subcellular location">
    <subcellularLocation>
        <location evidence="2">Membrane</location>
    </subcellularLocation>
</comment>
<sequence length="518" mass="57924">MESVRMLCVWPPLWSPVTPLRGPHSDALLAQSYFVFFYSSFSFVSRLPHPGCNTAATHTKPRNAITQVMRQQRRATPLFPLVVLLLMCCASGCVAAAPATQYRCGFDVMMRRNGPLSSAVVREVPRNGQGAMQAYTVATQDDDSGWEPIRIAVSTEDLERGTNKRKKYCEEGEDECYNALGHKLSCKAEHVLTEEKKQLYTGKILFGAVKLHAERLLVKPTGGTITVPRAMNGPCIHFTVPTRHKSDGVSNGGFIIYAAARPSGTDSRAVWAATCNTLSDLRPSIGAMNFDPKYMTDTAWSVRVAAHEIAHALGFIQESMREKSLVKKRERSVHGKHRRMVAGNHVQEKTKAHFGCKTLEGMVLEDKDGPREKEIPHWKGRHARDELMAPTVGAGYYTALTMAVFADMGYYRVNWRMAEPMSWATAVSAISWSTSAIQPIILPPSILTCFAMLKTQRRFAAPPTAVTLGRAPQASLRTRRVWWIRTFALSYLPNFKKYRLGQRTGRARTKMWIISLCR</sequence>
<dbReference type="GO" id="GO:0007155">
    <property type="term" value="P:cell adhesion"/>
    <property type="evidence" value="ECO:0007669"/>
    <property type="project" value="UniProtKB-KW"/>
</dbReference>
<dbReference type="PANTHER" id="PTHR10942:SF0">
    <property type="entry name" value="LEISHMANOLYSIN-LIKE PEPTIDASE"/>
    <property type="match status" value="1"/>
</dbReference>
<keyword evidence="4 17" id="KW-0645">Protease</keyword>
<keyword evidence="8 16" id="KW-0862">Zinc</keyword>
<comment type="catalytic activity">
    <reaction evidence="1">
        <text>Preference for hydrophobic residues at P1 and P1' and basic residues at P2' and P3'. A model nonapeptide is cleaved at -Ala-Tyr-|-Leu-Lys-Lys-.</text>
        <dbReference type="EC" id="3.4.24.36"/>
    </reaction>
</comment>
<comment type="similarity">
    <text evidence="3 17">Belongs to the peptidase M8 family.</text>
</comment>
<dbReference type="AlphaFoldDB" id="A0A7J6XWL8"/>
<evidence type="ECO:0000256" key="15">
    <source>
        <dbReference type="PIRSR" id="PIRSR601577-1"/>
    </source>
</evidence>
<keyword evidence="9" id="KW-0130">Cell adhesion</keyword>
<gene>
    <name evidence="19" type="ORF">ECC02_008288</name>
</gene>
<dbReference type="EMBL" id="JABDHM010000086">
    <property type="protein sequence ID" value="KAF5218797.1"/>
    <property type="molecule type" value="Genomic_DNA"/>
</dbReference>
<feature type="active site" evidence="15">
    <location>
        <position position="308"/>
    </location>
</feature>
<dbReference type="GO" id="GO:0016020">
    <property type="term" value="C:membrane"/>
    <property type="evidence" value="ECO:0007669"/>
    <property type="project" value="UniProtKB-SubCell"/>
</dbReference>
<evidence type="ECO:0000256" key="7">
    <source>
        <dbReference type="ARBA" id="ARBA00022801"/>
    </source>
</evidence>
<dbReference type="PRINTS" id="PR00782">
    <property type="entry name" value="LSHMANOLYSIN"/>
</dbReference>
<keyword evidence="5 16" id="KW-0479">Metal-binding</keyword>
<keyword evidence="13" id="KW-1015">Disulfide bond</keyword>
<keyword evidence="11 18" id="KW-0472">Membrane</keyword>
<organism evidence="19 20">
    <name type="scientific">Trypanosoma cruzi</name>
    <dbReference type="NCBI Taxonomy" id="5693"/>
    <lineage>
        <taxon>Eukaryota</taxon>
        <taxon>Discoba</taxon>
        <taxon>Euglenozoa</taxon>
        <taxon>Kinetoplastea</taxon>
        <taxon>Metakinetoplastina</taxon>
        <taxon>Trypanosomatida</taxon>
        <taxon>Trypanosomatidae</taxon>
        <taxon>Trypanosoma</taxon>
        <taxon>Schizotrypanum</taxon>
    </lineage>
</organism>
<evidence type="ECO:0000313" key="20">
    <source>
        <dbReference type="Proteomes" id="UP000583944"/>
    </source>
</evidence>
<evidence type="ECO:0000256" key="11">
    <source>
        <dbReference type="ARBA" id="ARBA00023136"/>
    </source>
</evidence>
<feature type="binding site" evidence="16">
    <location>
        <position position="307"/>
    </location>
    <ligand>
        <name>Zn(2+)</name>
        <dbReference type="ChEBI" id="CHEBI:29105"/>
        <note>catalytic</note>
    </ligand>
</feature>
<accession>A0A7J6XWL8</accession>
<feature type="transmembrane region" description="Helical" evidence="18">
    <location>
        <begin position="78"/>
        <end position="99"/>
    </location>
</feature>
<dbReference type="GO" id="GO:0046872">
    <property type="term" value="F:metal ion binding"/>
    <property type="evidence" value="ECO:0007669"/>
    <property type="project" value="UniProtKB-KW"/>
</dbReference>
<keyword evidence="10 16" id="KW-0482">Metalloprotease</keyword>
<evidence type="ECO:0000256" key="2">
    <source>
        <dbReference type="ARBA" id="ARBA00004370"/>
    </source>
</evidence>
<keyword evidence="12" id="KW-0865">Zymogen</keyword>
<dbReference type="SUPFAM" id="SSF55486">
    <property type="entry name" value="Metalloproteases ('zincins'), catalytic domain"/>
    <property type="match status" value="1"/>
</dbReference>
<dbReference type="GO" id="GO:0005737">
    <property type="term" value="C:cytoplasm"/>
    <property type="evidence" value="ECO:0007669"/>
    <property type="project" value="TreeGrafter"/>
</dbReference>
<dbReference type="VEuPathDB" id="TriTrypDB:BCY84_12252"/>
<evidence type="ECO:0000256" key="8">
    <source>
        <dbReference type="ARBA" id="ARBA00022833"/>
    </source>
</evidence>
<evidence type="ECO:0000256" key="1">
    <source>
        <dbReference type="ARBA" id="ARBA00001249"/>
    </source>
</evidence>
<evidence type="ECO:0000256" key="6">
    <source>
        <dbReference type="ARBA" id="ARBA00022729"/>
    </source>
</evidence>
<reference evidence="19 20" key="1">
    <citation type="journal article" date="2019" name="Genome Biol. Evol.">
        <title>Nanopore Sequencing Significantly Improves Genome Assembly of the Protozoan Parasite Trypanosoma cruzi.</title>
        <authorList>
            <person name="Diaz-Viraque F."/>
            <person name="Pita S."/>
            <person name="Greif G."/>
            <person name="de Souza R.C.M."/>
            <person name="Iraola G."/>
            <person name="Robello C."/>
        </authorList>
    </citation>
    <scope>NUCLEOTIDE SEQUENCE [LARGE SCALE GENOMIC DNA]</scope>
    <source>
        <strain evidence="19 20">Berenice</strain>
    </source>
</reference>
<evidence type="ECO:0000256" key="9">
    <source>
        <dbReference type="ARBA" id="ARBA00022889"/>
    </source>
</evidence>
<dbReference type="InterPro" id="IPR001577">
    <property type="entry name" value="Peptidase_M8"/>
</dbReference>
<keyword evidence="7 17" id="KW-0378">Hydrolase</keyword>
<dbReference type="Gene3D" id="3.90.132.10">
    <property type="entry name" value="Leishmanolysin , domain 2"/>
    <property type="match status" value="1"/>
</dbReference>
<keyword evidence="14" id="KW-0325">Glycoprotein</keyword>
<dbReference type="GO" id="GO:0004222">
    <property type="term" value="F:metalloendopeptidase activity"/>
    <property type="evidence" value="ECO:0007669"/>
    <property type="project" value="UniProtKB-UniRule"/>
</dbReference>
<dbReference type="Gene3D" id="3.10.170.20">
    <property type="match status" value="1"/>
</dbReference>
<dbReference type="PANTHER" id="PTHR10942">
    <property type="entry name" value="LEISHMANOLYSIN-LIKE PEPTIDASE"/>
    <property type="match status" value="1"/>
</dbReference>
<evidence type="ECO:0000313" key="19">
    <source>
        <dbReference type="EMBL" id="KAF5218797.1"/>
    </source>
</evidence>
<keyword evidence="18" id="KW-0812">Transmembrane</keyword>
<feature type="binding site" evidence="16">
    <location>
        <position position="311"/>
    </location>
    <ligand>
        <name>Zn(2+)</name>
        <dbReference type="ChEBI" id="CHEBI:29105"/>
        <note>catalytic</note>
    </ligand>
</feature>
<dbReference type="EC" id="3.4.24.-" evidence="17"/>
<name>A0A7J6XWL8_TRYCR</name>
<proteinExistence type="inferred from homology"/>
<evidence type="ECO:0000256" key="12">
    <source>
        <dbReference type="ARBA" id="ARBA00023145"/>
    </source>
</evidence>
<evidence type="ECO:0000256" key="16">
    <source>
        <dbReference type="PIRSR" id="PIRSR601577-2"/>
    </source>
</evidence>
<dbReference type="Pfam" id="PF01457">
    <property type="entry name" value="Peptidase_M8"/>
    <property type="match status" value="1"/>
</dbReference>
<dbReference type="VEuPathDB" id="TriTrypDB:ECC02_008288"/>
<protein>
    <recommendedName>
        <fullName evidence="17">Leishmanolysin-like peptidase</fullName>
        <ecNumber evidence="17">3.4.24.-</ecNumber>
    </recommendedName>
</protein>
<evidence type="ECO:0000256" key="4">
    <source>
        <dbReference type="ARBA" id="ARBA00022670"/>
    </source>
</evidence>